<dbReference type="PANTHER" id="PTHR28547:SF1">
    <property type="entry name" value="PROTEIN MMS22-LIKE"/>
    <property type="match status" value="1"/>
</dbReference>
<evidence type="ECO:0000313" key="2">
    <source>
        <dbReference type="Ensembl" id="ENSCSAVP00000003254.1"/>
    </source>
</evidence>
<evidence type="ECO:0000313" key="3">
    <source>
        <dbReference type="Proteomes" id="UP000007875"/>
    </source>
</evidence>
<dbReference type="GO" id="GO:0043596">
    <property type="term" value="C:nuclear replication fork"/>
    <property type="evidence" value="ECO:0007669"/>
    <property type="project" value="TreeGrafter"/>
</dbReference>
<dbReference type="Ensembl" id="ENSCSAVT00000003303.1">
    <property type="protein sequence ID" value="ENSCSAVP00000003254.1"/>
    <property type="gene ID" value="ENSCSAVG00000001937.1"/>
</dbReference>
<evidence type="ECO:0000259" key="1">
    <source>
        <dbReference type="Pfam" id="PF14911"/>
    </source>
</evidence>
<dbReference type="InParanoid" id="H2YD56"/>
<dbReference type="HOGENOM" id="CLU_626924_0_0_1"/>
<organism evidence="2 3">
    <name type="scientific">Ciona savignyi</name>
    <name type="common">Pacific transparent sea squirt</name>
    <dbReference type="NCBI Taxonomy" id="51511"/>
    <lineage>
        <taxon>Eukaryota</taxon>
        <taxon>Metazoa</taxon>
        <taxon>Chordata</taxon>
        <taxon>Tunicata</taxon>
        <taxon>Ascidiacea</taxon>
        <taxon>Phlebobranchia</taxon>
        <taxon>Cionidae</taxon>
        <taxon>Ciona</taxon>
    </lineage>
</organism>
<dbReference type="STRING" id="51511.ENSCSAVP00000003254"/>
<keyword evidence="3" id="KW-1185">Reference proteome</keyword>
<sequence>MDSVLERAKPSEISTILPHIADIFSCLRKMSTFSVECSKLCHHLTPDILSCLKRQIASIDGPMDIYVDNLHVLMADIVMVTFMINNDSGVSPAMLNLWGYFASEGRVDVRIRCRFLISILGEPNIRSALHEEHTASHGNNGRSILNDAALQGWMKCNLMSCVIGNNMMETLHSYIAQLELVRLVVGDITEKFTFHLFLEALADKHRKSQNFLERVRWSSMSTRWFSSVVDSAIHEMRSTEPNIVSSIYHTTGDIVLHCCHMLFTPGKPCPVSKLLDNIVAVQYLPESSCATSTHALRTSIHKFILGGLKVGLNVSYIKRTLKQILLYFINKWPISDEKNTNHPFLQVLHHPTATTTMQDDMLGLLLESSDDNQNDKLAMVLQILHIWWNSEERKVAQYPVLRKYPPFLQQARVKLRFNQVFVGKATDLLQTFRQLTQ</sequence>
<dbReference type="GeneTree" id="ENSGT00530000066674"/>
<reference evidence="2" key="3">
    <citation type="submission" date="2025-09" db="UniProtKB">
        <authorList>
            <consortium name="Ensembl"/>
        </authorList>
    </citation>
    <scope>IDENTIFICATION</scope>
</reference>
<reference evidence="2" key="2">
    <citation type="submission" date="2025-08" db="UniProtKB">
        <authorList>
            <consortium name="Ensembl"/>
        </authorList>
    </citation>
    <scope>IDENTIFICATION</scope>
</reference>
<accession>H2YD56</accession>
<proteinExistence type="predicted"/>
<reference evidence="3" key="1">
    <citation type="submission" date="2003-08" db="EMBL/GenBank/DDBJ databases">
        <authorList>
            <person name="Birren B."/>
            <person name="Nusbaum C."/>
            <person name="Abebe A."/>
            <person name="Abouelleil A."/>
            <person name="Adekoya E."/>
            <person name="Ait-zahra M."/>
            <person name="Allen N."/>
            <person name="Allen T."/>
            <person name="An P."/>
            <person name="Anderson M."/>
            <person name="Anderson S."/>
            <person name="Arachchi H."/>
            <person name="Armbruster J."/>
            <person name="Bachantsang P."/>
            <person name="Baldwin J."/>
            <person name="Barry A."/>
            <person name="Bayul T."/>
            <person name="Blitshsteyn B."/>
            <person name="Bloom T."/>
            <person name="Blye J."/>
            <person name="Boguslavskiy L."/>
            <person name="Borowsky M."/>
            <person name="Boukhgalter B."/>
            <person name="Brunache A."/>
            <person name="Butler J."/>
            <person name="Calixte N."/>
            <person name="Calvo S."/>
            <person name="Camarata J."/>
            <person name="Campo K."/>
            <person name="Chang J."/>
            <person name="Cheshatsang Y."/>
            <person name="Citroen M."/>
            <person name="Collymore A."/>
            <person name="Considine T."/>
            <person name="Cook A."/>
            <person name="Cooke P."/>
            <person name="Corum B."/>
            <person name="Cuomo C."/>
            <person name="David R."/>
            <person name="Dawoe T."/>
            <person name="Degray S."/>
            <person name="Dodge S."/>
            <person name="Dooley K."/>
            <person name="Dorje P."/>
            <person name="Dorjee K."/>
            <person name="Dorris L."/>
            <person name="Duffey N."/>
            <person name="Dupes A."/>
            <person name="Elkins T."/>
            <person name="Engels R."/>
            <person name="Erickson J."/>
            <person name="Farina A."/>
            <person name="Faro S."/>
            <person name="Ferreira P."/>
            <person name="Fischer H."/>
            <person name="Fitzgerald M."/>
            <person name="Foley K."/>
            <person name="Gage D."/>
            <person name="Galagan J."/>
            <person name="Gearin G."/>
            <person name="Gnerre S."/>
            <person name="Gnirke A."/>
            <person name="Goyette A."/>
            <person name="Graham J."/>
            <person name="Grandbois E."/>
            <person name="Gyaltsen K."/>
            <person name="Hafez N."/>
            <person name="Hagopian D."/>
            <person name="Hagos B."/>
            <person name="Hall J."/>
            <person name="Hatcher B."/>
            <person name="Heller A."/>
            <person name="Higgins H."/>
            <person name="Honan T."/>
            <person name="Horn A."/>
            <person name="Houde N."/>
            <person name="Hughes L."/>
            <person name="Hulme W."/>
            <person name="Husby E."/>
            <person name="Iliev I."/>
            <person name="Jaffe D."/>
            <person name="Jones C."/>
            <person name="Kamal M."/>
            <person name="Kamat A."/>
            <person name="Kamvysselis M."/>
            <person name="Karlsson E."/>
            <person name="Kells C."/>
            <person name="Kieu A."/>
            <person name="Kisner P."/>
            <person name="Kodira C."/>
            <person name="Kulbokas E."/>
            <person name="Labutti K."/>
            <person name="Lama D."/>
            <person name="Landers T."/>
            <person name="Leger J."/>
            <person name="Levine S."/>
            <person name="Lewis D."/>
            <person name="Lewis T."/>
            <person name="Lindblad-toh K."/>
            <person name="Liu X."/>
            <person name="Lokyitsang T."/>
            <person name="Lokyitsang Y."/>
            <person name="Lucien O."/>
            <person name="Lui A."/>
            <person name="Ma L.J."/>
            <person name="Mabbitt R."/>
            <person name="Macdonald J."/>
            <person name="Maclean C."/>
            <person name="Major J."/>
            <person name="Manning J."/>
            <person name="Marabella R."/>
            <person name="Maru K."/>
            <person name="Matthews C."/>
            <person name="Mauceli E."/>
            <person name="Mccarthy M."/>
            <person name="Mcdonough S."/>
            <person name="Mcghee T."/>
            <person name="Meldrim J."/>
            <person name="Meneus L."/>
            <person name="Mesirov J."/>
            <person name="Mihalev A."/>
            <person name="Mihova T."/>
            <person name="Mikkelsen T."/>
            <person name="Mlenga V."/>
            <person name="Moru K."/>
            <person name="Mozes J."/>
            <person name="Mulrain L."/>
            <person name="Munson G."/>
            <person name="Naylor J."/>
            <person name="Newes C."/>
            <person name="Nguyen C."/>
            <person name="Nguyen N."/>
            <person name="Nguyen T."/>
            <person name="Nicol R."/>
            <person name="Nielsen C."/>
            <person name="Nizzari M."/>
            <person name="Norbu C."/>
            <person name="Norbu N."/>
            <person name="O'donnell P."/>
            <person name="Okoawo O."/>
            <person name="O'leary S."/>
            <person name="Omotosho B."/>
            <person name="O'neill K."/>
            <person name="Osman S."/>
            <person name="Parker S."/>
            <person name="Perrin D."/>
            <person name="Phunkhang P."/>
            <person name="Piqani B."/>
            <person name="Purcell S."/>
            <person name="Rachupka T."/>
            <person name="Ramasamy U."/>
            <person name="Rameau R."/>
            <person name="Ray V."/>
            <person name="Raymond C."/>
            <person name="Retta R."/>
            <person name="Richardson S."/>
            <person name="Rise C."/>
            <person name="Rodriguez J."/>
            <person name="Rogers J."/>
            <person name="Rogov P."/>
            <person name="Rutman M."/>
            <person name="Schupbach R."/>
            <person name="Seaman C."/>
            <person name="Settipalli S."/>
            <person name="Sharpe T."/>
            <person name="Sheridan J."/>
            <person name="Sherpa N."/>
            <person name="Shi J."/>
            <person name="Smirnov S."/>
            <person name="Smith C."/>
            <person name="Sougnez C."/>
            <person name="Spencer B."/>
            <person name="Stalker J."/>
            <person name="Stange-thomann N."/>
            <person name="Stavropoulos S."/>
            <person name="Stetson K."/>
            <person name="Stone C."/>
            <person name="Stone S."/>
            <person name="Stubbs M."/>
            <person name="Talamas J."/>
            <person name="Tchuinga P."/>
            <person name="Tenzing P."/>
            <person name="Tesfaye S."/>
            <person name="Theodore J."/>
            <person name="Thoulutsang Y."/>
            <person name="Topham K."/>
            <person name="Towey S."/>
            <person name="Tsamla T."/>
            <person name="Tsomo N."/>
            <person name="Vallee D."/>
            <person name="Vassiliev H."/>
            <person name="Venkataraman V."/>
            <person name="Vinson J."/>
            <person name="Vo A."/>
            <person name="Wade C."/>
            <person name="Wang S."/>
            <person name="Wangchuk T."/>
            <person name="Wangdi T."/>
            <person name="Whittaker C."/>
            <person name="Wilkinson J."/>
            <person name="Wu Y."/>
            <person name="Wyman D."/>
            <person name="Yadav S."/>
            <person name="Yang S."/>
            <person name="Yang X."/>
            <person name="Yeager S."/>
            <person name="Yee E."/>
            <person name="Young G."/>
            <person name="Zainoun J."/>
            <person name="Zembeck L."/>
            <person name="Zimmer A."/>
            <person name="Zody M."/>
            <person name="Lander E."/>
        </authorList>
    </citation>
    <scope>NUCLEOTIDE SEQUENCE [LARGE SCALE GENOMIC DNA]</scope>
</reference>
<dbReference type="Pfam" id="PF14911">
    <property type="entry name" value="MMS22L_C"/>
    <property type="match status" value="1"/>
</dbReference>
<name>H2YD56_CIOSA</name>
<dbReference type="Proteomes" id="UP000007875">
    <property type="component" value="Unassembled WGS sequence"/>
</dbReference>
<dbReference type="InterPro" id="IPR042320">
    <property type="entry name" value="MMS22-like"/>
</dbReference>
<dbReference type="GO" id="GO:0031297">
    <property type="term" value="P:replication fork processing"/>
    <property type="evidence" value="ECO:0007669"/>
    <property type="project" value="InterPro"/>
</dbReference>
<dbReference type="PANTHER" id="PTHR28547">
    <property type="entry name" value="PROTEIN MMS22-LIKE"/>
    <property type="match status" value="1"/>
</dbReference>
<dbReference type="AlphaFoldDB" id="H2YD56"/>
<protein>
    <recommendedName>
        <fullName evidence="1">MMS22-like C-terminal domain-containing protein</fullName>
    </recommendedName>
</protein>
<dbReference type="GO" id="GO:0000724">
    <property type="term" value="P:double-strand break repair via homologous recombination"/>
    <property type="evidence" value="ECO:0007669"/>
    <property type="project" value="InterPro"/>
</dbReference>
<dbReference type="InterPro" id="IPR029424">
    <property type="entry name" value="MMS22L_C"/>
</dbReference>
<feature type="domain" description="MMS22-like C-terminal" evidence="1">
    <location>
        <begin position="192"/>
        <end position="382"/>
    </location>
</feature>